<comment type="caution">
    <text evidence="1">The sequence shown here is derived from an EMBL/GenBank/DDBJ whole genome shotgun (WGS) entry which is preliminary data.</text>
</comment>
<dbReference type="PANTHER" id="PTHR12461">
    <property type="entry name" value="HYPOXIA-INDUCIBLE FACTOR 1 ALPHA INHIBITOR-RELATED"/>
    <property type="match status" value="1"/>
</dbReference>
<dbReference type="InterPro" id="IPR041667">
    <property type="entry name" value="Cupin_8"/>
</dbReference>
<proteinExistence type="predicted"/>
<dbReference type="EMBL" id="LWDF02000617">
    <property type="protein sequence ID" value="KAE8244597.1"/>
    <property type="molecule type" value="Genomic_DNA"/>
</dbReference>
<dbReference type="InterPro" id="IPR003347">
    <property type="entry name" value="JmjC_dom"/>
</dbReference>
<organism evidence="1 2">
    <name type="scientific">Tilletia indica</name>
    <dbReference type="NCBI Taxonomy" id="43049"/>
    <lineage>
        <taxon>Eukaryota</taxon>
        <taxon>Fungi</taxon>
        <taxon>Dikarya</taxon>
        <taxon>Basidiomycota</taxon>
        <taxon>Ustilaginomycotina</taxon>
        <taxon>Exobasidiomycetes</taxon>
        <taxon>Tilletiales</taxon>
        <taxon>Tilletiaceae</taxon>
        <taxon>Tilletia</taxon>
    </lineage>
</organism>
<gene>
    <name evidence="1" type="ORF">A4X13_0g6454</name>
</gene>
<evidence type="ECO:0000313" key="2">
    <source>
        <dbReference type="Proteomes" id="UP000077521"/>
    </source>
</evidence>
<evidence type="ECO:0000313" key="1">
    <source>
        <dbReference type="EMBL" id="KAE8244597.1"/>
    </source>
</evidence>
<name>A0A177TCI4_9BASI</name>
<reference evidence="1" key="2">
    <citation type="journal article" date="2019" name="IMA Fungus">
        <title>Genome sequencing and comparison of five Tilletia species to identify candidate genes for the detection of regulated species infecting wheat.</title>
        <authorList>
            <person name="Nguyen H.D.T."/>
            <person name="Sultana T."/>
            <person name="Kesanakurti P."/>
            <person name="Hambleton S."/>
        </authorList>
    </citation>
    <scope>NUCLEOTIDE SEQUENCE</scope>
    <source>
        <strain evidence="1">DAOMC 236416</strain>
    </source>
</reference>
<sequence length="574" mass="63221">MTASQSIVAAAKKNFEVLAQSILAAVSNAVAVEAHEWTGNNVARPGEESSSGGAADQVVPKTICDGCIGAVSSALERSLQSLPASKDQGSSLKLAARRMQALLKQLDRQFSSLPWREVPRSWRRCSTDASLLYVCAVICKMLFCDWPTSIEDPTWDRLEPFLIQLRDLIRTLDLCLIVTGAPGCDRRDYVHALIKILQTLHSCSSDVQAKDGSLQAGAAPSSGPTRKKARIDTRDGAAVPDRATLPGPVRAQAEVPELPEEPDLMSFLERHSHRPFVVRNWAREWPARLPSHESTVDAFAHNDILQARWESGDYLRRLAGVGRVVPVEIGRAYTDTEWTQDIISWDEFLLRAGWEDTQQEDHGRSTASESQDRAPTTYLAQHTILTQFPELACDMMRPDLVYSCPPAPTWMPEYQAPQDTEHGGGEDVIVNAWIGPAGTLSPAHTDPYYNLYVQVVGEKHFWLAPPYANEKGGMYHFSSGTTASGSTTTREDLPSSGATDSNMENTSQLEVFAPTVCGASEGANSDDPFPLFTEHVEPEAMSTILYPGDLLYIPPKWWHSVKSLSRSISISHFF</sequence>
<dbReference type="Pfam" id="PF13621">
    <property type="entry name" value="Cupin_8"/>
    <property type="match status" value="1"/>
</dbReference>
<reference evidence="1" key="1">
    <citation type="submission" date="2016-04" db="EMBL/GenBank/DDBJ databases">
        <authorList>
            <person name="Nguyen H.D."/>
            <person name="Samba Siva P."/>
            <person name="Cullis J."/>
            <person name="Levesque C.A."/>
            <person name="Hambleton S."/>
        </authorList>
    </citation>
    <scope>NUCLEOTIDE SEQUENCE</scope>
    <source>
        <strain evidence="1">DAOMC 236416</strain>
    </source>
</reference>
<dbReference type="Gene3D" id="2.60.120.650">
    <property type="entry name" value="Cupin"/>
    <property type="match status" value="1"/>
</dbReference>
<dbReference type="AlphaFoldDB" id="A0A177TCI4"/>
<dbReference type="SUPFAM" id="SSF51197">
    <property type="entry name" value="Clavaminate synthase-like"/>
    <property type="match status" value="1"/>
</dbReference>
<dbReference type="PANTHER" id="PTHR12461:SF94">
    <property type="entry name" value="JMJC DOMAIN-CONTAINING PROTEIN"/>
    <property type="match status" value="1"/>
</dbReference>
<keyword evidence="2" id="KW-1185">Reference proteome</keyword>
<dbReference type="SMART" id="SM00558">
    <property type="entry name" value="JmjC"/>
    <property type="match status" value="1"/>
</dbReference>
<dbReference type="Proteomes" id="UP000077521">
    <property type="component" value="Unassembled WGS sequence"/>
</dbReference>
<protein>
    <submittedName>
        <fullName evidence="1">Uncharacterized protein</fullName>
    </submittedName>
</protein>
<accession>A0A177TCI4</accession>
<dbReference type="PROSITE" id="PS51184">
    <property type="entry name" value="JMJC"/>
    <property type="match status" value="1"/>
</dbReference>